<gene>
    <name evidence="1" type="ORF">EYF80_060258</name>
</gene>
<organism evidence="1 2">
    <name type="scientific">Liparis tanakae</name>
    <name type="common">Tanaka's snailfish</name>
    <dbReference type="NCBI Taxonomy" id="230148"/>
    <lineage>
        <taxon>Eukaryota</taxon>
        <taxon>Metazoa</taxon>
        <taxon>Chordata</taxon>
        <taxon>Craniata</taxon>
        <taxon>Vertebrata</taxon>
        <taxon>Euteleostomi</taxon>
        <taxon>Actinopterygii</taxon>
        <taxon>Neopterygii</taxon>
        <taxon>Teleostei</taxon>
        <taxon>Neoteleostei</taxon>
        <taxon>Acanthomorphata</taxon>
        <taxon>Eupercaria</taxon>
        <taxon>Perciformes</taxon>
        <taxon>Cottioidei</taxon>
        <taxon>Cottales</taxon>
        <taxon>Liparidae</taxon>
        <taxon>Liparis</taxon>
    </lineage>
</organism>
<dbReference type="EMBL" id="SRLO01005455">
    <property type="protein sequence ID" value="TNN29592.1"/>
    <property type="molecule type" value="Genomic_DNA"/>
</dbReference>
<sequence>MEIQMNPTMWTIVLLRFRNAGDVVNEAACEVDGGGLYLTTGLSQVYLSWRMCEGFRESSREETLLTPVQTQEKKSSCFFVRERWCHYSCTGDFTGRVRLMYRCVRELL</sequence>
<dbReference type="Proteomes" id="UP000314294">
    <property type="component" value="Unassembled WGS sequence"/>
</dbReference>
<evidence type="ECO:0000313" key="1">
    <source>
        <dbReference type="EMBL" id="TNN29592.1"/>
    </source>
</evidence>
<accession>A0A4Z2EMJ8</accession>
<name>A0A4Z2EMJ8_9TELE</name>
<reference evidence="1 2" key="1">
    <citation type="submission" date="2019-03" db="EMBL/GenBank/DDBJ databases">
        <title>First draft genome of Liparis tanakae, snailfish: a comprehensive survey of snailfish specific genes.</title>
        <authorList>
            <person name="Kim W."/>
            <person name="Song I."/>
            <person name="Jeong J.-H."/>
            <person name="Kim D."/>
            <person name="Kim S."/>
            <person name="Ryu S."/>
            <person name="Song J.Y."/>
            <person name="Lee S.K."/>
        </authorList>
    </citation>
    <scope>NUCLEOTIDE SEQUENCE [LARGE SCALE GENOMIC DNA]</scope>
    <source>
        <tissue evidence="1">Muscle</tissue>
    </source>
</reference>
<dbReference type="AlphaFoldDB" id="A0A4Z2EMJ8"/>
<comment type="caution">
    <text evidence="1">The sequence shown here is derived from an EMBL/GenBank/DDBJ whole genome shotgun (WGS) entry which is preliminary data.</text>
</comment>
<protein>
    <submittedName>
        <fullName evidence="1">Uncharacterized protein</fullName>
    </submittedName>
</protein>
<keyword evidence="2" id="KW-1185">Reference proteome</keyword>
<proteinExistence type="predicted"/>
<evidence type="ECO:0000313" key="2">
    <source>
        <dbReference type="Proteomes" id="UP000314294"/>
    </source>
</evidence>